<dbReference type="KEGG" id="mri:Mal4_53590"/>
<dbReference type="GO" id="GO:0003700">
    <property type="term" value="F:DNA-binding transcription factor activity"/>
    <property type="evidence" value="ECO:0007669"/>
    <property type="project" value="InterPro"/>
</dbReference>
<keyword evidence="2" id="KW-0238">DNA-binding</keyword>
<dbReference type="Gene3D" id="1.10.10.60">
    <property type="entry name" value="Homeodomain-like"/>
    <property type="match status" value="2"/>
</dbReference>
<evidence type="ECO:0000256" key="2">
    <source>
        <dbReference type="ARBA" id="ARBA00023125"/>
    </source>
</evidence>
<dbReference type="Pfam" id="PF08448">
    <property type="entry name" value="PAS_4"/>
    <property type="match status" value="1"/>
</dbReference>
<evidence type="ECO:0000256" key="3">
    <source>
        <dbReference type="ARBA" id="ARBA00023163"/>
    </source>
</evidence>
<keyword evidence="1" id="KW-0805">Transcription regulation</keyword>
<dbReference type="PANTHER" id="PTHR46796:SF13">
    <property type="entry name" value="HTH-TYPE TRANSCRIPTIONAL ACTIVATOR RHAS"/>
    <property type="match status" value="1"/>
</dbReference>
<evidence type="ECO:0000256" key="1">
    <source>
        <dbReference type="ARBA" id="ARBA00023015"/>
    </source>
</evidence>
<dbReference type="CDD" id="cd00130">
    <property type="entry name" value="PAS"/>
    <property type="match status" value="1"/>
</dbReference>
<keyword evidence="6" id="KW-1185">Reference proteome</keyword>
<dbReference type="PROSITE" id="PS01124">
    <property type="entry name" value="HTH_ARAC_FAMILY_2"/>
    <property type="match status" value="1"/>
</dbReference>
<dbReference type="InterPro" id="IPR020449">
    <property type="entry name" value="Tscrpt_reg_AraC-type_HTH"/>
</dbReference>
<dbReference type="SMART" id="SM00342">
    <property type="entry name" value="HTH_ARAC"/>
    <property type="match status" value="1"/>
</dbReference>
<evidence type="ECO:0000313" key="6">
    <source>
        <dbReference type="Proteomes" id="UP000320496"/>
    </source>
</evidence>
<dbReference type="InterPro" id="IPR013656">
    <property type="entry name" value="PAS_4"/>
</dbReference>
<dbReference type="Pfam" id="PF12833">
    <property type="entry name" value="HTH_18"/>
    <property type="match status" value="1"/>
</dbReference>
<dbReference type="SUPFAM" id="SSF46689">
    <property type="entry name" value="Homeodomain-like"/>
    <property type="match status" value="2"/>
</dbReference>
<gene>
    <name evidence="5" type="primary">rhaS_2</name>
    <name evidence="5" type="ORF">Mal4_53590</name>
</gene>
<name>A0A517ZEV7_9PLAN</name>
<dbReference type="InterPro" id="IPR035965">
    <property type="entry name" value="PAS-like_dom_sf"/>
</dbReference>
<dbReference type="AlphaFoldDB" id="A0A517ZEV7"/>
<dbReference type="InterPro" id="IPR050204">
    <property type="entry name" value="AraC_XylS_family_regulators"/>
</dbReference>
<dbReference type="SUPFAM" id="SSF55785">
    <property type="entry name" value="PYP-like sensor domain (PAS domain)"/>
    <property type="match status" value="1"/>
</dbReference>
<dbReference type="PROSITE" id="PS00041">
    <property type="entry name" value="HTH_ARAC_FAMILY_1"/>
    <property type="match status" value="1"/>
</dbReference>
<dbReference type="EMBL" id="CP036275">
    <property type="protein sequence ID" value="QDU40994.1"/>
    <property type="molecule type" value="Genomic_DNA"/>
</dbReference>
<protein>
    <submittedName>
        <fullName evidence="5">HTH-type transcriptional activator RhaS</fullName>
    </submittedName>
</protein>
<evidence type="ECO:0000259" key="4">
    <source>
        <dbReference type="PROSITE" id="PS01124"/>
    </source>
</evidence>
<organism evidence="5 6">
    <name type="scientific">Maioricimonas rarisocia</name>
    <dbReference type="NCBI Taxonomy" id="2528026"/>
    <lineage>
        <taxon>Bacteria</taxon>
        <taxon>Pseudomonadati</taxon>
        <taxon>Planctomycetota</taxon>
        <taxon>Planctomycetia</taxon>
        <taxon>Planctomycetales</taxon>
        <taxon>Planctomycetaceae</taxon>
        <taxon>Maioricimonas</taxon>
    </lineage>
</organism>
<dbReference type="GO" id="GO:0043565">
    <property type="term" value="F:sequence-specific DNA binding"/>
    <property type="evidence" value="ECO:0007669"/>
    <property type="project" value="InterPro"/>
</dbReference>
<evidence type="ECO:0000313" key="5">
    <source>
        <dbReference type="EMBL" id="QDU40994.1"/>
    </source>
</evidence>
<dbReference type="OrthoDB" id="9806208at2"/>
<dbReference type="InterPro" id="IPR018062">
    <property type="entry name" value="HTH_AraC-typ_CS"/>
</dbReference>
<dbReference type="InterPro" id="IPR009057">
    <property type="entry name" value="Homeodomain-like_sf"/>
</dbReference>
<dbReference type="Proteomes" id="UP000320496">
    <property type="component" value="Chromosome"/>
</dbReference>
<dbReference type="InterPro" id="IPR018060">
    <property type="entry name" value="HTH_AraC"/>
</dbReference>
<sequence length="250" mass="29457">MEDWQAFRQEFVERLAPDVQLATLFDFLPELYLYVKNHRSQFIRVNQAHLRLRGFSHESEIIGKTDFDLHPRYLAEQYVNEDRRVMQAGRPLPNQVWLVPGQAGALHWYLSSKIPLFDREGNAVGIAGVLRDLRKFETVYRPYQAMDEILKFVLDHYAERIDIPDLAEMAHLSVSQFDRRFKALFQMTPQQYLLRVRINAASHALTSTDDTVAAIAQRCGFYDQSYFTKRFRRETGMTPLAYRRRYARSD</sequence>
<keyword evidence="3" id="KW-0804">Transcription</keyword>
<dbReference type="PANTHER" id="PTHR46796">
    <property type="entry name" value="HTH-TYPE TRANSCRIPTIONAL ACTIVATOR RHAS-RELATED"/>
    <property type="match status" value="1"/>
</dbReference>
<reference evidence="5 6" key="1">
    <citation type="submission" date="2019-02" db="EMBL/GenBank/DDBJ databases">
        <title>Deep-cultivation of Planctomycetes and their phenomic and genomic characterization uncovers novel biology.</title>
        <authorList>
            <person name="Wiegand S."/>
            <person name="Jogler M."/>
            <person name="Boedeker C."/>
            <person name="Pinto D."/>
            <person name="Vollmers J."/>
            <person name="Rivas-Marin E."/>
            <person name="Kohn T."/>
            <person name="Peeters S.H."/>
            <person name="Heuer A."/>
            <person name="Rast P."/>
            <person name="Oberbeckmann S."/>
            <person name="Bunk B."/>
            <person name="Jeske O."/>
            <person name="Meyerdierks A."/>
            <person name="Storesund J.E."/>
            <person name="Kallscheuer N."/>
            <person name="Luecker S."/>
            <person name="Lage O.M."/>
            <person name="Pohl T."/>
            <person name="Merkel B.J."/>
            <person name="Hornburger P."/>
            <person name="Mueller R.-W."/>
            <person name="Bruemmer F."/>
            <person name="Labrenz M."/>
            <person name="Spormann A.M."/>
            <person name="Op den Camp H."/>
            <person name="Overmann J."/>
            <person name="Amann R."/>
            <person name="Jetten M.S.M."/>
            <person name="Mascher T."/>
            <person name="Medema M.H."/>
            <person name="Devos D.P."/>
            <person name="Kaster A.-K."/>
            <person name="Ovreas L."/>
            <person name="Rohde M."/>
            <person name="Galperin M.Y."/>
            <person name="Jogler C."/>
        </authorList>
    </citation>
    <scope>NUCLEOTIDE SEQUENCE [LARGE SCALE GENOMIC DNA]</scope>
    <source>
        <strain evidence="5 6">Mal4</strain>
    </source>
</reference>
<accession>A0A517ZEV7</accession>
<dbReference type="PRINTS" id="PR00032">
    <property type="entry name" value="HTHARAC"/>
</dbReference>
<dbReference type="InterPro" id="IPR000014">
    <property type="entry name" value="PAS"/>
</dbReference>
<proteinExistence type="predicted"/>
<dbReference type="Gene3D" id="3.30.450.20">
    <property type="entry name" value="PAS domain"/>
    <property type="match status" value="1"/>
</dbReference>
<dbReference type="RefSeq" id="WP_145372226.1">
    <property type="nucleotide sequence ID" value="NZ_CP036275.1"/>
</dbReference>
<feature type="domain" description="HTH araC/xylS-type" evidence="4">
    <location>
        <begin position="147"/>
        <end position="245"/>
    </location>
</feature>